<organism evidence="1 2">
    <name type="scientific">Zea mays</name>
    <name type="common">Maize</name>
    <dbReference type="NCBI Taxonomy" id="4577"/>
    <lineage>
        <taxon>Eukaryota</taxon>
        <taxon>Viridiplantae</taxon>
        <taxon>Streptophyta</taxon>
        <taxon>Embryophyta</taxon>
        <taxon>Tracheophyta</taxon>
        <taxon>Spermatophyta</taxon>
        <taxon>Magnoliopsida</taxon>
        <taxon>Liliopsida</taxon>
        <taxon>Poales</taxon>
        <taxon>Poaceae</taxon>
        <taxon>PACMAD clade</taxon>
        <taxon>Panicoideae</taxon>
        <taxon>Andropogonodae</taxon>
        <taxon>Andropogoneae</taxon>
        <taxon>Tripsacinae</taxon>
        <taxon>Zea</taxon>
    </lineage>
</organism>
<sequence length="98" mass="10563">MALGPYCISRSAPPAPRLPALDSFLSASPLTAPGRLSPCALALARFRSPFSPLYAFVVLWSQPDPSVHSLFVHRASRVLAFVIELLNPSSLSRDFVVA</sequence>
<dbReference type="AlphaFoldDB" id="A0A804NRB1"/>
<accession>A0A804NRB1</accession>
<protein>
    <submittedName>
        <fullName evidence="1">Uncharacterized protein</fullName>
    </submittedName>
</protein>
<evidence type="ECO:0000313" key="2">
    <source>
        <dbReference type="Proteomes" id="UP000007305"/>
    </source>
</evidence>
<name>A0A804NRB1_MAIZE</name>
<reference evidence="1" key="2">
    <citation type="submission" date="2019-07" db="EMBL/GenBank/DDBJ databases">
        <authorList>
            <person name="Seetharam A."/>
            <person name="Woodhouse M."/>
            <person name="Cannon E."/>
        </authorList>
    </citation>
    <scope>NUCLEOTIDE SEQUENCE [LARGE SCALE GENOMIC DNA]</scope>
    <source>
        <strain evidence="1">cv. B73</strain>
    </source>
</reference>
<dbReference type="InParanoid" id="A0A804NRB1"/>
<dbReference type="EnsemblPlants" id="Zm00001eb180040_T001">
    <property type="protein sequence ID" value="Zm00001eb180040_P001"/>
    <property type="gene ID" value="Zm00001eb180040"/>
</dbReference>
<dbReference type="Gramene" id="Zm00001eb180040_T001">
    <property type="protein sequence ID" value="Zm00001eb180040_P001"/>
    <property type="gene ID" value="Zm00001eb180040"/>
</dbReference>
<keyword evidence="2" id="KW-1185">Reference proteome</keyword>
<reference evidence="1" key="3">
    <citation type="submission" date="2021-05" db="UniProtKB">
        <authorList>
            <consortium name="EnsemblPlants"/>
        </authorList>
    </citation>
    <scope>IDENTIFICATION</scope>
    <source>
        <strain evidence="1">cv. B73</strain>
    </source>
</reference>
<reference evidence="2" key="1">
    <citation type="journal article" date="2009" name="Science">
        <title>The B73 maize genome: complexity, diversity, and dynamics.</title>
        <authorList>
            <person name="Schnable P.S."/>
            <person name="Ware D."/>
            <person name="Fulton R.S."/>
            <person name="Stein J.C."/>
            <person name="Wei F."/>
            <person name="Pasternak S."/>
            <person name="Liang C."/>
            <person name="Zhang J."/>
            <person name="Fulton L."/>
            <person name="Graves T.A."/>
            <person name="Minx P."/>
            <person name="Reily A.D."/>
            <person name="Courtney L."/>
            <person name="Kruchowski S.S."/>
            <person name="Tomlinson C."/>
            <person name="Strong C."/>
            <person name="Delehaunty K."/>
            <person name="Fronick C."/>
            <person name="Courtney B."/>
            <person name="Rock S.M."/>
            <person name="Belter E."/>
            <person name="Du F."/>
            <person name="Kim K."/>
            <person name="Abbott R.M."/>
            <person name="Cotton M."/>
            <person name="Levy A."/>
            <person name="Marchetto P."/>
            <person name="Ochoa K."/>
            <person name="Jackson S.M."/>
            <person name="Gillam B."/>
            <person name="Chen W."/>
            <person name="Yan L."/>
            <person name="Higginbotham J."/>
            <person name="Cardenas M."/>
            <person name="Waligorski J."/>
            <person name="Applebaum E."/>
            <person name="Phelps L."/>
            <person name="Falcone J."/>
            <person name="Kanchi K."/>
            <person name="Thane T."/>
            <person name="Scimone A."/>
            <person name="Thane N."/>
            <person name="Henke J."/>
            <person name="Wang T."/>
            <person name="Ruppert J."/>
            <person name="Shah N."/>
            <person name="Rotter K."/>
            <person name="Hodges J."/>
            <person name="Ingenthron E."/>
            <person name="Cordes M."/>
            <person name="Kohlberg S."/>
            <person name="Sgro J."/>
            <person name="Delgado B."/>
            <person name="Mead K."/>
            <person name="Chinwalla A."/>
            <person name="Leonard S."/>
            <person name="Crouse K."/>
            <person name="Collura K."/>
            <person name="Kudrna D."/>
            <person name="Currie J."/>
            <person name="He R."/>
            <person name="Angelova A."/>
            <person name="Rajasekar S."/>
            <person name="Mueller T."/>
            <person name="Lomeli R."/>
            <person name="Scara G."/>
            <person name="Ko A."/>
            <person name="Delaney K."/>
            <person name="Wissotski M."/>
            <person name="Lopez G."/>
            <person name="Campos D."/>
            <person name="Braidotti M."/>
            <person name="Ashley E."/>
            <person name="Golser W."/>
            <person name="Kim H."/>
            <person name="Lee S."/>
            <person name="Lin J."/>
            <person name="Dujmic Z."/>
            <person name="Kim W."/>
            <person name="Talag J."/>
            <person name="Zuccolo A."/>
            <person name="Fan C."/>
            <person name="Sebastian A."/>
            <person name="Kramer M."/>
            <person name="Spiegel L."/>
            <person name="Nascimento L."/>
            <person name="Zutavern T."/>
            <person name="Miller B."/>
            <person name="Ambroise C."/>
            <person name="Muller S."/>
            <person name="Spooner W."/>
            <person name="Narechania A."/>
            <person name="Ren L."/>
            <person name="Wei S."/>
            <person name="Kumari S."/>
            <person name="Faga B."/>
            <person name="Levy M.J."/>
            <person name="McMahan L."/>
            <person name="Van Buren P."/>
            <person name="Vaughn M.W."/>
            <person name="Ying K."/>
            <person name="Yeh C.-T."/>
            <person name="Emrich S.J."/>
            <person name="Jia Y."/>
            <person name="Kalyanaraman A."/>
            <person name="Hsia A.-P."/>
            <person name="Barbazuk W.B."/>
            <person name="Baucom R.S."/>
            <person name="Brutnell T.P."/>
            <person name="Carpita N.C."/>
            <person name="Chaparro C."/>
            <person name="Chia J.-M."/>
            <person name="Deragon J.-M."/>
            <person name="Estill J.C."/>
            <person name="Fu Y."/>
            <person name="Jeddeloh J.A."/>
            <person name="Han Y."/>
            <person name="Lee H."/>
            <person name="Li P."/>
            <person name="Lisch D.R."/>
            <person name="Liu S."/>
            <person name="Liu Z."/>
            <person name="Nagel D.H."/>
            <person name="McCann M.C."/>
            <person name="SanMiguel P."/>
            <person name="Myers A.M."/>
            <person name="Nettleton D."/>
            <person name="Nguyen J."/>
            <person name="Penning B.W."/>
            <person name="Ponnala L."/>
            <person name="Schneider K.L."/>
            <person name="Schwartz D.C."/>
            <person name="Sharma A."/>
            <person name="Soderlund C."/>
            <person name="Springer N.M."/>
            <person name="Sun Q."/>
            <person name="Wang H."/>
            <person name="Waterman M."/>
            <person name="Westerman R."/>
            <person name="Wolfgruber T.K."/>
            <person name="Yang L."/>
            <person name="Yu Y."/>
            <person name="Zhang L."/>
            <person name="Zhou S."/>
            <person name="Zhu Q."/>
            <person name="Bennetzen J.L."/>
            <person name="Dawe R.K."/>
            <person name="Jiang J."/>
            <person name="Jiang N."/>
            <person name="Presting G.G."/>
            <person name="Wessler S.R."/>
            <person name="Aluru S."/>
            <person name="Martienssen R.A."/>
            <person name="Clifton S.W."/>
            <person name="McCombie W.R."/>
            <person name="Wing R.A."/>
            <person name="Wilson R.K."/>
        </authorList>
    </citation>
    <scope>NUCLEOTIDE SEQUENCE [LARGE SCALE GENOMIC DNA]</scope>
    <source>
        <strain evidence="2">cv. B73</strain>
    </source>
</reference>
<proteinExistence type="predicted"/>
<evidence type="ECO:0000313" key="1">
    <source>
        <dbReference type="EnsemblPlants" id="Zm00001eb180040_P001"/>
    </source>
</evidence>
<dbReference type="Proteomes" id="UP000007305">
    <property type="component" value="Chromosome 4"/>
</dbReference>